<dbReference type="Pfam" id="PF09334">
    <property type="entry name" value="tRNA-synt_1g"/>
    <property type="match status" value="1"/>
</dbReference>
<keyword evidence="5 10" id="KW-0547">Nucleotide-binding</keyword>
<comment type="function">
    <text evidence="1">Is required not only for elongation of protein synthesis but also for the initiation of all mRNA translation through initiator tRNA(fMet) aminoacylation.</text>
</comment>
<dbReference type="NCBIfam" id="TIGR00398">
    <property type="entry name" value="metG"/>
    <property type="match status" value="1"/>
</dbReference>
<evidence type="ECO:0000256" key="2">
    <source>
        <dbReference type="ARBA" id="ARBA00012838"/>
    </source>
</evidence>
<protein>
    <recommendedName>
        <fullName evidence="3">Methionine--tRNA ligase</fullName>
        <ecNumber evidence="2">6.1.1.10</ecNumber>
    </recommendedName>
    <alternativeName>
        <fullName evidence="9">Methionyl-tRNA synthetase</fullName>
    </alternativeName>
</protein>
<evidence type="ECO:0000259" key="12">
    <source>
        <dbReference type="Pfam" id="PF09334"/>
    </source>
</evidence>
<proteinExistence type="inferred from homology"/>
<keyword evidence="7 10" id="KW-0648">Protein biosynthesis</keyword>
<keyword evidence="6 10" id="KW-0067">ATP-binding</keyword>
<comment type="similarity">
    <text evidence="10">Belongs to the class-I aminoacyl-tRNA synthetase family.</text>
</comment>
<evidence type="ECO:0000256" key="6">
    <source>
        <dbReference type="ARBA" id="ARBA00022840"/>
    </source>
</evidence>
<dbReference type="PANTHER" id="PTHR43326">
    <property type="entry name" value="METHIONYL-TRNA SYNTHETASE"/>
    <property type="match status" value="1"/>
</dbReference>
<dbReference type="InterPro" id="IPR009080">
    <property type="entry name" value="tRNAsynth_Ia_anticodon-bd"/>
</dbReference>
<evidence type="ECO:0000313" key="14">
    <source>
        <dbReference type="Proteomes" id="UP000177306"/>
    </source>
</evidence>
<evidence type="ECO:0000256" key="4">
    <source>
        <dbReference type="ARBA" id="ARBA00022598"/>
    </source>
</evidence>
<dbReference type="AlphaFoldDB" id="A0A1F6EHX6"/>
<evidence type="ECO:0000313" key="13">
    <source>
        <dbReference type="EMBL" id="OGG72922.1"/>
    </source>
</evidence>
<evidence type="ECO:0000256" key="9">
    <source>
        <dbReference type="ARBA" id="ARBA00030904"/>
    </source>
</evidence>
<gene>
    <name evidence="13" type="ORF">A3A38_02775</name>
</gene>
<dbReference type="InterPro" id="IPR015413">
    <property type="entry name" value="Methionyl/Leucyl_tRNA_Synth"/>
</dbReference>
<dbReference type="PRINTS" id="PR01041">
    <property type="entry name" value="TRNASYNTHMET"/>
</dbReference>
<feature type="domain" description="Methionyl/Leucyl tRNA synthetase" evidence="12">
    <location>
        <begin position="139"/>
        <end position="367"/>
    </location>
</feature>
<evidence type="ECO:0000256" key="7">
    <source>
        <dbReference type="ARBA" id="ARBA00022917"/>
    </source>
</evidence>
<keyword evidence="8 10" id="KW-0030">Aminoacyl-tRNA synthetase</keyword>
<evidence type="ECO:0000256" key="1">
    <source>
        <dbReference type="ARBA" id="ARBA00003314"/>
    </source>
</evidence>
<accession>A0A1F6EHX6</accession>
<evidence type="ECO:0000256" key="11">
    <source>
        <dbReference type="SAM" id="MobiDB-lite"/>
    </source>
</evidence>
<dbReference type="EMBL" id="MFLY01000023">
    <property type="protein sequence ID" value="OGG72922.1"/>
    <property type="molecule type" value="Genomic_DNA"/>
</dbReference>
<evidence type="ECO:0000256" key="10">
    <source>
        <dbReference type="RuleBase" id="RU363039"/>
    </source>
</evidence>
<evidence type="ECO:0000256" key="3">
    <source>
        <dbReference type="ARBA" id="ARBA00018753"/>
    </source>
</evidence>
<organism evidence="13 14">
    <name type="scientific">Candidatus Kaiserbacteria bacterium RIFCSPLOWO2_01_FULL_53_17</name>
    <dbReference type="NCBI Taxonomy" id="1798511"/>
    <lineage>
        <taxon>Bacteria</taxon>
        <taxon>Candidatus Kaiseribacteriota</taxon>
    </lineage>
</organism>
<dbReference type="CDD" id="cd00814">
    <property type="entry name" value="MetRS_core"/>
    <property type="match status" value="1"/>
</dbReference>
<dbReference type="Gene3D" id="2.170.220.10">
    <property type="match status" value="1"/>
</dbReference>
<keyword evidence="4 10" id="KW-0436">Ligase</keyword>
<feature type="region of interest" description="Disordered" evidence="11">
    <location>
        <begin position="486"/>
        <end position="515"/>
    </location>
</feature>
<dbReference type="GO" id="GO:0004825">
    <property type="term" value="F:methionine-tRNA ligase activity"/>
    <property type="evidence" value="ECO:0007669"/>
    <property type="project" value="UniProtKB-EC"/>
</dbReference>
<dbReference type="SUPFAM" id="SSF47323">
    <property type="entry name" value="Anticodon-binding domain of a subclass of class I aminoacyl-tRNA synthetases"/>
    <property type="match status" value="1"/>
</dbReference>
<dbReference type="Gene3D" id="3.40.50.620">
    <property type="entry name" value="HUPs"/>
    <property type="match status" value="1"/>
</dbReference>
<dbReference type="InterPro" id="IPR033911">
    <property type="entry name" value="MetRS_core"/>
</dbReference>
<evidence type="ECO:0000256" key="8">
    <source>
        <dbReference type="ARBA" id="ARBA00023146"/>
    </source>
</evidence>
<dbReference type="Proteomes" id="UP000177306">
    <property type="component" value="Unassembled WGS sequence"/>
</dbReference>
<dbReference type="InterPro" id="IPR023457">
    <property type="entry name" value="Met-tRNA_synth_2"/>
</dbReference>
<dbReference type="InterPro" id="IPR014758">
    <property type="entry name" value="Met-tRNA_synth"/>
</dbReference>
<dbReference type="PANTHER" id="PTHR43326:SF1">
    <property type="entry name" value="METHIONINE--TRNA LIGASE, MITOCHONDRIAL"/>
    <property type="match status" value="1"/>
</dbReference>
<dbReference type="InterPro" id="IPR014729">
    <property type="entry name" value="Rossmann-like_a/b/a_fold"/>
</dbReference>
<evidence type="ECO:0000256" key="5">
    <source>
        <dbReference type="ARBA" id="ARBA00022741"/>
    </source>
</evidence>
<reference evidence="13 14" key="1">
    <citation type="journal article" date="2016" name="Nat. Commun.">
        <title>Thousands of microbial genomes shed light on interconnected biogeochemical processes in an aquifer system.</title>
        <authorList>
            <person name="Anantharaman K."/>
            <person name="Brown C.T."/>
            <person name="Hug L.A."/>
            <person name="Sharon I."/>
            <person name="Castelle C.J."/>
            <person name="Probst A.J."/>
            <person name="Thomas B.C."/>
            <person name="Singh A."/>
            <person name="Wilkins M.J."/>
            <person name="Karaoz U."/>
            <person name="Brodie E.L."/>
            <person name="Williams K.H."/>
            <person name="Hubbard S.S."/>
            <person name="Banfield J.F."/>
        </authorList>
    </citation>
    <scope>NUCLEOTIDE SEQUENCE [LARGE SCALE GENOMIC DNA]</scope>
</reference>
<name>A0A1F6EHX6_9BACT</name>
<dbReference type="GO" id="GO:0006431">
    <property type="term" value="P:methionyl-tRNA aminoacylation"/>
    <property type="evidence" value="ECO:0007669"/>
    <property type="project" value="InterPro"/>
</dbReference>
<comment type="caution">
    <text evidence="13">The sequence shown here is derived from an EMBL/GenBank/DDBJ whole genome shotgun (WGS) entry which is preliminary data.</text>
</comment>
<dbReference type="EC" id="6.1.1.10" evidence="2"/>
<dbReference type="SUPFAM" id="SSF52374">
    <property type="entry name" value="Nucleotidylyl transferase"/>
    <property type="match status" value="1"/>
</dbReference>
<dbReference type="Gene3D" id="1.10.730.10">
    <property type="entry name" value="Isoleucyl-tRNA Synthetase, Domain 1"/>
    <property type="match status" value="1"/>
</dbReference>
<sequence>MSKPYYLTTTLPYVNADPHIGFALEIVQADILARYHALLGDEVFFNTGTDEHGIKIYRKAQEEGKEPQAYVDEYAAKFQRLKEKLNLFPELHFIRTTDAKHKAAAQEFWRRCLANGDIYKKNYQIKYCVGCELEKTDSELVNGRCPIHPNLDLEIIDEENYFFRFSKYQKSLLDLYARRPDFVLPDFRFNEIRAFVARGLEDFSISRVKEKMPWGVPVPDNDAQVMYVWFDALINYISTLGWPEDNATFKKFWGTDHSPNAIQLAGKDQIRQQAAMWQAMLLSAELPSTKQVVIHGFITVNGQKMSKSLGNVIDPIAIVNEYGADALRLFLARHIHPFEDSDFTMEKFKESYNADLANGLGNQVARIMRLAADNLSSPVSISEEQKTLQPPFKVHLDAYNYNAACDLIWEHIAKADAYIQEKKPFALVKSKDEAQKKEGIQIIEKLVGHVAMLATHLEPIIPETAAKMRKAVETNTMPEALFPRKDERVSSSGEVPHFALPQKKKKKRAGEFGFF</sequence>
<dbReference type="GO" id="GO:0005524">
    <property type="term" value="F:ATP binding"/>
    <property type="evidence" value="ECO:0007669"/>
    <property type="project" value="UniProtKB-KW"/>
</dbReference>